<dbReference type="Pfam" id="PF12675">
    <property type="entry name" value="DUF3795"/>
    <property type="match status" value="1"/>
</dbReference>
<evidence type="ECO:0000313" key="1">
    <source>
        <dbReference type="EMBL" id="ADC46423.1"/>
    </source>
</evidence>
<protein>
    <recommendedName>
        <fullName evidence="3">DUF3795 domain-containing protein</fullName>
    </recommendedName>
</protein>
<sequence>MFIEKRCTGCREGSACYLTCTIAPCSIEHGNIDYCFECEEYPCDKYDGIELYDSLITHRNQKKDLQKAKTIGIENYHKEQLEKKEIINHILNRYNIANRHIFFCLAVNLLEVDDLKQILKDCDESTKDMDLKERSDYIKHELYEFAKKRNIILKLNTGRY</sequence>
<gene>
    <name evidence="1" type="ordered locus">mru_0572</name>
</gene>
<dbReference type="KEGG" id="mru:mru_0572"/>
<organism evidence="1 2">
    <name type="scientific">Methanobrevibacter ruminantium (strain ATCC 35063 / DSM 1093 / JCM 13430 / OCM 146 / M1)</name>
    <name type="common">Methanobacterium ruminantium</name>
    <dbReference type="NCBI Taxonomy" id="634498"/>
    <lineage>
        <taxon>Archaea</taxon>
        <taxon>Methanobacteriati</taxon>
        <taxon>Methanobacteriota</taxon>
        <taxon>Methanomada group</taxon>
        <taxon>Methanobacteria</taxon>
        <taxon>Methanobacteriales</taxon>
        <taxon>Methanobacteriaceae</taxon>
        <taxon>Methanobrevibacter</taxon>
    </lineage>
</organism>
<evidence type="ECO:0000313" key="2">
    <source>
        <dbReference type="Proteomes" id="UP000008680"/>
    </source>
</evidence>
<dbReference type="AlphaFoldDB" id="D3E1L2"/>
<dbReference type="PATRIC" id="fig|634498.28.peg.574"/>
<dbReference type="Proteomes" id="UP000008680">
    <property type="component" value="Chromosome"/>
</dbReference>
<keyword evidence="2" id="KW-1185">Reference proteome</keyword>
<dbReference type="InterPro" id="IPR024227">
    <property type="entry name" value="DUF3795"/>
</dbReference>
<dbReference type="HOGENOM" id="CLU_125869_0_0_2"/>
<dbReference type="EMBL" id="CP001719">
    <property type="protein sequence ID" value="ADC46423.1"/>
    <property type="molecule type" value="Genomic_DNA"/>
</dbReference>
<accession>D3E1L2</accession>
<name>D3E1L2_METRM</name>
<reference evidence="1 2" key="1">
    <citation type="journal article" date="2010" name="PLoS ONE">
        <title>The genome sequence of the rumen methanogen Methanobrevibacter ruminantium reveals new possibilities for controlling ruminant methane emissions.</title>
        <authorList>
            <person name="Leahy S.C."/>
            <person name="Kelly W.J."/>
            <person name="Altermann E."/>
            <person name="Ronimus R.S."/>
            <person name="Yeoman C.J."/>
            <person name="Pacheco D.M."/>
            <person name="Li D."/>
            <person name="Kong Z."/>
            <person name="McTavish S."/>
            <person name="Sang C."/>
            <person name="Lambie S.C."/>
            <person name="Janssen P.H."/>
            <person name="Dey D."/>
            <person name="Attwood G.T."/>
        </authorList>
    </citation>
    <scope>NUCLEOTIDE SEQUENCE [LARGE SCALE GENOMIC DNA]</scope>
    <source>
        <strain evidence="2">ATCC 35063 / DSM 1093 / JCM 13430 / OCM 146 / M1</strain>
    </source>
</reference>
<evidence type="ECO:0008006" key="3">
    <source>
        <dbReference type="Google" id="ProtNLM"/>
    </source>
</evidence>
<proteinExistence type="predicted"/>
<dbReference type="STRING" id="634498.mru_0572"/>
<dbReference type="eggNOG" id="arCOG03572">
    <property type="taxonomic scope" value="Archaea"/>
</dbReference>